<evidence type="ECO:0000256" key="1">
    <source>
        <dbReference type="SAM" id="MobiDB-lite"/>
    </source>
</evidence>
<sequence length="90" mass="10269">MLVRILSTIQSILIIEGVVLMNLDEMSNLGVNKKNALFAWMLAEEKAKKKKVKEREDVIETDEPTIKPPSIFHPSSEPISISLEYNYVPR</sequence>
<gene>
    <name evidence="2" type="ORF">Syun_009608</name>
</gene>
<evidence type="ECO:0000313" key="3">
    <source>
        <dbReference type="Proteomes" id="UP001420932"/>
    </source>
</evidence>
<dbReference type="AlphaFoldDB" id="A0AAP0PQT9"/>
<name>A0AAP0PQT9_9MAGN</name>
<comment type="caution">
    <text evidence="2">The sequence shown here is derived from an EMBL/GenBank/DDBJ whole genome shotgun (WGS) entry which is preliminary data.</text>
</comment>
<reference evidence="2 3" key="1">
    <citation type="submission" date="2024-01" db="EMBL/GenBank/DDBJ databases">
        <title>Genome assemblies of Stephania.</title>
        <authorList>
            <person name="Yang L."/>
        </authorList>
    </citation>
    <scope>NUCLEOTIDE SEQUENCE [LARGE SCALE GENOMIC DNA]</scope>
    <source>
        <strain evidence="2">YNDBR</strain>
        <tissue evidence="2">Leaf</tissue>
    </source>
</reference>
<evidence type="ECO:0000313" key="2">
    <source>
        <dbReference type="EMBL" id="KAK9151299.1"/>
    </source>
</evidence>
<dbReference type="Proteomes" id="UP001420932">
    <property type="component" value="Unassembled WGS sequence"/>
</dbReference>
<keyword evidence="3" id="KW-1185">Reference proteome</keyword>
<dbReference type="EMBL" id="JBBNAF010000004">
    <property type="protein sequence ID" value="KAK9151299.1"/>
    <property type="molecule type" value="Genomic_DNA"/>
</dbReference>
<feature type="region of interest" description="Disordered" evidence="1">
    <location>
        <begin position="52"/>
        <end position="71"/>
    </location>
</feature>
<organism evidence="2 3">
    <name type="scientific">Stephania yunnanensis</name>
    <dbReference type="NCBI Taxonomy" id="152371"/>
    <lineage>
        <taxon>Eukaryota</taxon>
        <taxon>Viridiplantae</taxon>
        <taxon>Streptophyta</taxon>
        <taxon>Embryophyta</taxon>
        <taxon>Tracheophyta</taxon>
        <taxon>Spermatophyta</taxon>
        <taxon>Magnoliopsida</taxon>
        <taxon>Ranunculales</taxon>
        <taxon>Menispermaceae</taxon>
        <taxon>Menispermoideae</taxon>
        <taxon>Cissampelideae</taxon>
        <taxon>Stephania</taxon>
    </lineage>
</organism>
<proteinExistence type="predicted"/>
<protein>
    <submittedName>
        <fullName evidence="2">Uncharacterized protein</fullName>
    </submittedName>
</protein>
<accession>A0AAP0PQT9</accession>